<dbReference type="GO" id="GO:0016787">
    <property type="term" value="F:hydrolase activity"/>
    <property type="evidence" value="ECO:0007669"/>
    <property type="project" value="InterPro"/>
</dbReference>
<accession>A0A938B3I5</accession>
<dbReference type="SUPFAM" id="SSF51556">
    <property type="entry name" value="Metallo-dependent hydrolases"/>
    <property type="match status" value="1"/>
</dbReference>
<dbReference type="GO" id="GO:0019748">
    <property type="term" value="P:secondary metabolic process"/>
    <property type="evidence" value="ECO:0007669"/>
    <property type="project" value="TreeGrafter"/>
</dbReference>
<evidence type="ECO:0000313" key="4">
    <source>
        <dbReference type="Proteomes" id="UP000712673"/>
    </source>
</evidence>
<organism evidence="3 4">
    <name type="scientific">Tectimicrobiota bacterium</name>
    <dbReference type="NCBI Taxonomy" id="2528274"/>
    <lineage>
        <taxon>Bacteria</taxon>
        <taxon>Pseudomonadati</taxon>
        <taxon>Nitrospinota/Tectimicrobiota group</taxon>
        <taxon>Candidatus Tectimicrobiota</taxon>
    </lineage>
</organism>
<dbReference type="Pfam" id="PF04909">
    <property type="entry name" value="Amidohydro_2"/>
    <property type="match status" value="1"/>
</dbReference>
<dbReference type="GO" id="GO:0005829">
    <property type="term" value="C:cytosol"/>
    <property type="evidence" value="ECO:0007669"/>
    <property type="project" value="TreeGrafter"/>
</dbReference>
<proteinExistence type="predicted"/>
<name>A0A938B3I5_UNCTE</name>
<dbReference type="InterPro" id="IPR006680">
    <property type="entry name" value="Amidohydro-rel"/>
</dbReference>
<dbReference type="Proteomes" id="UP000712673">
    <property type="component" value="Unassembled WGS sequence"/>
</dbReference>
<dbReference type="PANTHER" id="PTHR21240">
    <property type="entry name" value="2-AMINO-3-CARBOXYLMUCONATE-6-SEMIALDEHYDE DECARBOXYLASE"/>
    <property type="match status" value="1"/>
</dbReference>
<gene>
    <name evidence="3" type="ORF">FJZ47_08520</name>
</gene>
<dbReference type="GO" id="GO:0016831">
    <property type="term" value="F:carboxy-lyase activity"/>
    <property type="evidence" value="ECO:0007669"/>
    <property type="project" value="InterPro"/>
</dbReference>
<sequence>MEESGTLAGPVMPVLHTQGDTAMRTIDMHTHLVPQCLWRTVDAGQPWYGLRAESGPGANTLVREGHHIHMPGAKMRFTPEQRLQDMDTEGTDVQVVSIHTPLFGYELEPAQGLQLARDVNDEIASMTRQWPQRFAGLATLPVQEVSAAITELERAVTTLGLKGAELGTVANQGLSWDEPHFLPLFKAAESMGAVLFFHPHPVDNLALARTDKYGISNSIGVPVEDALLVATLIFGGIFDACPALKVCIAHGGGPACFGMGRMDRGWQVRSEARLHIQKPPSTYQRHLYYDCVTNSEAALRFLIDQVGVDRVVLGSDWPFVSWDPSPGGWVQNLSSLSAAEKAKILWQNLEELLGL</sequence>
<dbReference type="InterPro" id="IPR032465">
    <property type="entry name" value="ACMSD"/>
</dbReference>
<evidence type="ECO:0000259" key="2">
    <source>
        <dbReference type="Pfam" id="PF04909"/>
    </source>
</evidence>
<evidence type="ECO:0000256" key="1">
    <source>
        <dbReference type="ARBA" id="ARBA00023239"/>
    </source>
</evidence>
<dbReference type="Gene3D" id="3.20.20.140">
    <property type="entry name" value="Metal-dependent hydrolases"/>
    <property type="match status" value="1"/>
</dbReference>
<keyword evidence="1" id="KW-0456">Lyase</keyword>
<dbReference type="PANTHER" id="PTHR21240:SF30">
    <property type="entry name" value="AMIDOHYDROLASE-RELATED DOMAIN-CONTAINING PROTEIN-RELATED"/>
    <property type="match status" value="1"/>
</dbReference>
<dbReference type="InterPro" id="IPR032466">
    <property type="entry name" value="Metal_Hydrolase"/>
</dbReference>
<feature type="domain" description="Amidohydrolase-related" evidence="2">
    <location>
        <begin position="26"/>
        <end position="355"/>
    </location>
</feature>
<comment type="caution">
    <text evidence="3">The sequence shown here is derived from an EMBL/GenBank/DDBJ whole genome shotgun (WGS) entry which is preliminary data.</text>
</comment>
<evidence type="ECO:0000313" key="3">
    <source>
        <dbReference type="EMBL" id="MBM3223828.1"/>
    </source>
</evidence>
<dbReference type="EMBL" id="VGLS01000207">
    <property type="protein sequence ID" value="MBM3223828.1"/>
    <property type="molecule type" value="Genomic_DNA"/>
</dbReference>
<dbReference type="AlphaFoldDB" id="A0A938B3I5"/>
<reference evidence="3" key="1">
    <citation type="submission" date="2019-03" db="EMBL/GenBank/DDBJ databases">
        <title>Lake Tanganyika Metagenome-Assembled Genomes (MAGs).</title>
        <authorList>
            <person name="Tran P."/>
        </authorList>
    </citation>
    <scope>NUCLEOTIDE SEQUENCE</scope>
    <source>
        <strain evidence="3">K_DeepCast_65m_m2_066</strain>
    </source>
</reference>
<protein>
    <submittedName>
        <fullName evidence="3">Amidohydrolase</fullName>
    </submittedName>
</protein>